<proteinExistence type="predicted"/>
<dbReference type="Proteomes" id="UP000326354">
    <property type="component" value="Chromosome"/>
</dbReference>
<dbReference type="Gene3D" id="2.60.40.10">
    <property type="entry name" value="Immunoglobulins"/>
    <property type="match status" value="2"/>
</dbReference>
<dbReference type="OrthoDB" id="275222at2"/>
<dbReference type="PANTHER" id="PTHR37833:SF1">
    <property type="entry name" value="SIGNAL PEPTIDE PROTEIN"/>
    <property type="match status" value="1"/>
</dbReference>
<evidence type="ECO:0000313" key="1">
    <source>
        <dbReference type="EMBL" id="BBM84969.1"/>
    </source>
</evidence>
<dbReference type="KEGG" id="uam:UABAM_03330"/>
<organism evidence="1 2">
    <name type="scientific">Uabimicrobium amorphum</name>
    <dbReference type="NCBI Taxonomy" id="2596890"/>
    <lineage>
        <taxon>Bacteria</taxon>
        <taxon>Pseudomonadati</taxon>
        <taxon>Planctomycetota</taxon>
        <taxon>Candidatus Uabimicrobiia</taxon>
        <taxon>Candidatus Uabimicrobiales</taxon>
        <taxon>Candidatus Uabimicrobiaceae</taxon>
        <taxon>Candidatus Uabimicrobium</taxon>
    </lineage>
</organism>
<accession>A0A5S9F4U6</accession>
<dbReference type="Pfam" id="PF07610">
    <property type="entry name" value="DUF1573"/>
    <property type="match status" value="1"/>
</dbReference>
<protein>
    <recommendedName>
        <fullName evidence="3">DUF1573 domain-containing protein</fullName>
    </recommendedName>
</protein>
<gene>
    <name evidence="1" type="ORF">UABAM_03330</name>
</gene>
<dbReference type="RefSeq" id="WP_151969093.1">
    <property type="nucleotide sequence ID" value="NZ_AP019860.1"/>
</dbReference>
<dbReference type="InterPro" id="IPR011467">
    <property type="entry name" value="DUF1573"/>
</dbReference>
<evidence type="ECO:0008006" key="3">
    <source>
        <dbReference type="Google" id="ProtNLM"/>
    </source>
</evidence>
<evidence type="ECO:0000313" key="2">
    <source>
        <dbReference type="Proteomes" id="UP000326354"/>
    </source>
</evidence>
<name>A0A5S9F4U6_UABAM</name>
<sequence>MRHLLLILAVIAMAMGEIEISPPFWDLKTIAHDSLHVKKFVLRNKSEKKVVLAEKPTGCSCIRYQIKQKTLQVNETTEISVTVEPRGQIGDFNWRVPVEINQNQEITISVSAKIRKKFFVYPTQINFGVVKKGKSSSASLVVMSPHQTDFIVDSIECSQKFLTVVHEKKTITDFYPGTQTGYEVTVSLKDDIPFGRHSEYLTIHTNIAENKTFKVPVFFYVTGDLTTVPDYVTFAGITSPKTFTKRVTLYHNNFEKFQILSTKTSSSFIKVRTEKVIDEKYYYLYIDVDTKNAPKGEFRDIVKVRTDCVTQEYIPVYVHGFVK</sequence>
<keyword evidence="2" id="KW-1185">Reference proteome</keyword>
<dbReference type="AlphaFoldDB" id="A0A5S9F4U6"/>
<dbReference type="PANTHER" id="PTHR37833">
    <property type="entry name" value="LIPOPROTEIN-RELATED"/>
    <property type="match status" value="1"/>
</dbReference>
<dbReference type="InterPro" id="IPR013783">
    <property type="entry name" value="Ig-like_fold"/>
</dbReference>
<reference evidence="1 2" key="1">
    <citation type="submission" date="2019-08" db="EMBL/GenBank/DDBJ databases">
        <title>Complete genome sequence of Candidatus Uab amorphum.</title>
        <authorList>
            <person name="Shiratori T."/>
            <person name="Suzuki S."/>
            <person name="Kakizawa Y."/>
            <person name="Ishida K."/>
        </authorList>
    </citation>
    <scope>NUCLEOTIDE SEQUENCE [LARGE SCALE GENOMIC DNA]</scope>
    <source>
        <strain evidence="1 2">SRT547</strain>
    </source>
</reference>
<dbReference type="EMBL" id="AP019860">
    <property type="protein sequence ID" value="BBM84969.1"/>
    <property type="molecule type" value="Genomic_DNA"/>
</dbReference>